<dbReference type="GO" id="GO:0019888">
    <property type="term" value="F:protein phosphatase regulator activity"/>
    <property type="evidence" value="ECO:0007669"/>
    <property type="project" value="InterPro"/>
</dbReference>
<accession>A0A8H3TYM3</accession>
<keyword evidence="7" id="KW-0443">Lipid metabolism</keyword>
<feature type="compositionally biased region" description="Basic and acidic residues" evidence="11">
    <location>
        <begin position="257"/>
        <end position="266"/>
    </location>
</feature>
<dbReference type="GO" id="GO:0071595">
    <property type="term" value="C:Nem1-Spo7 phosphatase complex"/>
    <property type="evidence" value="ECO:0007669"/>
    <property type="project" value="InterPro"/>
</dbReference>
<feature type="region of interest" description="Disordered" evidence="11">
    <location>
        <begin position="148"/>
        <end position="176"/>
    </location>
</feature>
<dbReference type="EMBL" id="BLZA01000048">
    <property type="protein sequence ID" value="GHJ89600.1"/>
    <property type="molecule type" value="Genomic_DNA"/>
</dbReference>
<evidence type="ECO:0000313" key="13">
    <source>
        <dbReference type="EMBL" id="GHJ89600.1"/>
    </source>
</evidence>
<evidence type="ECO:0000256" key="9">
    <source>
        <dbReference type="ARBA" id="ARBA00023242"/>
    </source>
</evidence>
<evidence type="ECO:0000256" key="5">
    <source>
        <dbReference type="ARBA" id="ARBA00022692"/>
    </source>
</evidence>
<keyword evidence="9" id="KW-0539">Nucleus</keyword>
<name>A0A8H3TYM3_9TREE</name>
<gene>
    <name evidence="13" type="ORF">NliqN6_6002</name>
</gene>
<reference evidence="13" key="1">
    <citation type="submission" date="2020-07" db="EMBL/GenBank/DDBJ databases">
        <title>Draft Genome Sequence of a Deep-Sea Yeast, Naganishia (Cryptococcus) liquefaciens strain N6.</title>
        <authorList>
            <person name="Han Y.W."/>
            <person name="Kajitani R."/>
            <person name="Morimoto H."/>
            <person name="Parhat M."/>
            <person name="Tsubouchi H."/>
            <person name="Bakenova O."/>
            <person name="Ogata M."/>
            <person name="Argunhan B."/>
            <person name="Aoki R."/>
            <person name="Kajiwara S."/>
            <person name="Itoh T."/>
            <person name="Iwasaki H."/>
        </authorList>
    </citation>
    <scope>NUCLEOTIDE SEQUENCE</scope>
    <source>
        <strain evidence="13">N6</strain>
    </source>
</reference>
<feature type="compositionally biased region" description="Low complexity" evidence="11">
    <location>
        <begin position="158"/>
        <end position="174"/>
    </location>
</feature>
<evidence type="ECO:0000256" key="2">
    <source>
        <dbReference type="ARBA" id="ARBA00004496"/>
    </source>
</evidence>
<sequence>MPRSQRPPTAPFHPSSDTTTYKDLLLFEERLKMNARMLKRRKRRYEAFLIVLIGAIVFLANKIVFGTFELPLSRYFSQALLAVALVTLVLFFASGMYQERIGYANQYVPHANRSLRSLNMHLNMRRPPRSIKSLLSYIPFLNIKPATVRRNASPPPSTTSSTTLSPPGSPATTPVALIPPIPPTVNPRGELIFSSRVDKTFKEGYERYRAAFERRRAEKLAEARWNARWGWTRRFGRVPGMKVAAPGPRKRAPSASPDRRGDKVAS</sequence>
<dbReference type="Pfam" id="PF03907">
    <property type="entry name" value="Spo7"/>
    <property type="match status" value="1"/>
</dbReference>
<protein>
    <recommendedName>
        <fullName evidence="10">Transmembrane protein 188</fullName>
    </recommendedName>
</protein>
<dbReference type="GO" id="GO:0005737">
    <property type="term" value="C:cytoplasm"/>
    <property type="evidence" value="ECO:0007669"/>
    <property type="project" value="UniProtKB-SubCell"/>
</dbReference>
<keyword evidence="5 12" id="KW-0812">Transmembrane</keyword>
<comment type="subcellular location">
    <subcellularLocation>
        <location evidence="2">Cytoplasm</location>
    </subcellularLocation>
    <subcellularLocation>
        <location evidence="1">Nucleus membrane</location>
        <topology evidence="1">Multi-pass membrane protein</topology>
    </subcellularLocation>
</comment>
<evidence type="ECO:0000256" key="1">
    <source>
        <dbReference type="ARBA" id="ARBA00004232"/>
    </source>
</evidence>
<feature type="transmembrane region" description="Helical" evidence="12">
    <location>
        <begin position="75"/>
        <end position="93"/>
    </location>
</feature>
<evidence type="ECO:0000313" key="14">
    <source>
        <dbReference type="Proteomes" id="UP000620104"/>
    </source>
</evidence>
<keyword evidence="8 12" id="KW-0472">Membrane</keyword>
<dbReference type="GO" id="GO:0031965">
    <property type="term" value="C:nuclear membrane"/>
    <property type="evidence" value="ECO:0007669"/>
    <property type="project" value="UniProtKB-SubCell"/>
</dbReference>
<dbReference type="OrthoDB" id="5599171at2759"/>
<evidence type="ECO:0000256" key="3">
    <source>
        <dbReference type="ARBA" id="ARBA00010998"/>
    </source>
</evidence>
<dbReference type="AlphaFoldDB" id="A0A8H3TYM3"/>
<evidence type="ECO:0000256" key="7">
    <source>
        <dbReference type="ARBA" id="ARBA00023098"/>
    </source>
</evidence>
<dbReference type="GO" id="GO:0006629">
    <property type="term" value="P:lipid metabolic process"/>
    <property type="evidence" value="ECO:0007669"/>
    <property type="project" value="UniProtKB-KW"/>
</dbReference>
<keyword evidence="6 12" id="KW-1133">Transmembrane helix</keyword>
<keyword evidence="14" id="KW-1185">Reference proteome</keyword>
<feature type="transmembrane region" description="Helical" evidence="12">
    <location>
        <begin position="45"/>
        <end position="63"/>
    </location>
</feature>
<feature type="region of interest" description="Disordered" evidence="11">
    <location>
        <begin position="239"/>
        <end position="266"/>
    </location>
</feature>
<dbReference type="Proteomes" id="UP000620104">
    <property type="component" value="Unassembled WGS sequence"/>
</dbReference>
<organism evidence="13 14">
    <name type="scientific">Naganishia liquefaciens</name>
    <dbReference type="NCBI Taxonomy" id="104408"/>
    <lineage>
        <taxon>Eukaryota</taxon>
        <taxon>Fungi</taxon>
        <taxon>Dikarya</taxon>
        <taxon>Basidiomycota</taxon>
        <taxon>Agaricomycotina</taxon>
        <taxon>Tremellomycetes</taxon>
        <taxon>Filobasidiales</taxon>
        <taxon>Filobasidiaceae</taxon>
        <taxon>Naganishia</taxon>
    </lineage>
</organism>
<dbReference type="InterPro" id="IPR019168">
    <property type="entry name" value="NEP1-R1"/>
</dbReference>
<evidence type="ECO:0000256" key="12">
    <source>
        <dbReference type="SAM" id="Phobius"/>
    </source>
</evidence>
<dbReference type="InterPro" id="IPR005605">
    <property type="entry name" value="Spo7"/>
</dbReference>
<keyword evidence="4" id="KW-0963">Cytoplasm</keyword>
<comment type="caution">
    <text evidence="13">The sequence shown here is derived from an EMBL/GenBank/DDBJ whole genome shotgun (WGS) entry which is preliminary data.</text>
</comment>
<evidence type="ECO:0000256" key="4">
    <source>
        <dbReference type="ARBA" id="ARBA00022490"/>
    </source>
</evidence>
<evidence type="ECO:0000256" key="10">
    <source>
        <dbReference type="ARBA" id="ARBA00030458"/>
    </source>
</evidence>
<evidence type="ECO:0000256" key="11">
    <source>
        <dbReference type="SAM" id="MobiDB-lite"/>
    </source>
</evidence>
<comment type="similarity">
    <text evidence="3">Belongs to the CNEP1R1 family.</text>
</comment>
<evidence type="ECO:0000256" key="8">
    <source>
        <dbReference type="ARBA" id="ARBA00023136"/>
    </source>
</evidence>
<dbReference type="PANTHER" id="PTHR20996:SF1">
    <property type="entry name" value="NUCLEAR ENVELOPE PHOSPHATASE-REGULATORY SUBUNIT 1"/>
    <property type="match status" value="1"/>
</dbReference>
<proteinExistence type="inferred from homology"/>
<evidence type="ECO:0000256" key="6">
    <source>
        <dbReference type="ARBA" id="ARBA00022989"/>
    </source>
</evidence>
<dbReference type="PANTHER" id="PTHR20996">
    <property type="entry name" value="NUCLEAR ENVELOPE PHOSPHATASE-REGULATORY SUBUNIT 1"/>
    <property type="match status" value="1"/>
</dbReference>